<organism evidence="6 7">
    <name type="scientific">Sulfobacillus benefaciens</name>
    <dbReference type="NCBI Taxonomy" id="453960"/>
    <lineage>
        <taxon>Bacteria</taxon>
        <taxon>Bacillati</taxon>
        <taxon>Bacillota</taxon>
        <taxon>Clostridia</taxon>
        <taxon>Eubacteriales</taxon>
        <taxon>Clostridiales Family XVII. Incertae Sedis</taxon>
        <taxon>Sulfobacillus</taxon>
    </lineage>
</organism>
<dbReference type="InterPro" id="IPR044666">
    <property type="entry name" value="Cyclophilin_A-like"/>
</dbReference>
<gene>
    <name evidence="6" type="ORF">C7B43_08775</name>
</gene>
<evidence type="ECO:0000313" key="7">
    <source>
        <dbReference type="Proteomes" id="UP000242699"/>
    </source>
</evidence>
<comment type="catalytic activity">
    <reaction evidence="4">
        <text>[protein]-peptidylproline (omega=180) = [protein]-peptidylproline (omega=0)</text>
        <dbReference type="Rhea" id="RHEA:16237"/>
        <dbReference type="Rhea" id="RHEA-COMP:10747"/>
        <dbReference type="Rhea" id="RHEA-COMP:10748"/>
        <dbReference type="ChEBI" id="CHEBI:83833"/>
        <dbReference type="ChEBI" id="CHEBI:83834"/>
        <dbReference type="EC" id="5.2.1.8"/>
    </reaction>
</comment>
<feature type="domain" description="PPIase cyclophilin-type" evidence="5">
    <location>
        <begin position="66"/>
        <end position="217"/>
    </location>
</feature>
<name>A0A2T2X3Y8_9FIRM</name>
<reference evidence="6 7" key="1">
    <citation type="journal article" date="2014" name="BMC Genomics">
        <title>Comparison of environmental and isolate Sulfobacillus genomes reveals diverse carbon, sulfur, nitrogen, and hydrogen metabolisms.</title>
        <authorList>
            <person name="Justice N.B."/>
            <person name="Norman A."/>
            <person name="Brown C.T."/>
            <person name="Singh A."/>
            <person name="Thomas B.C."/>
            <person name="Banfield J.F."/>
        </authorList>
    </citation>
    <scope>NUCLEOTIDE SEQUENCE [LARGE SCALE GENOMIC DNA]</scope>
    <source>
        <strain evidence="6">AMDSBA1</strain>
    </source>
</reference>
<keyword evidence="3 4" id="KW-0413">Isomerase</keyword>
<evidence type="ECO:0000259" key="5">
    <source>
        <dbReference type="PROSITE" id="PS50072"/>
    </source>
</evidence>
<dbReference type="PROSITE" id="PS51257">
    <property type="entry name" value="PROKAR_LIPOPROTEIN"/>
    <property type="match status" value="1"/>
</dbReference>
<keyword evidence="2 4" id="KW-0697">Rotamase</keyword>
<comment type="caution">
    <text evidence="6">The sequence shown here is derived from an EMBL/GenBank/DDBJ whole genome shotgun (WGS) entry which is preliminary data.</text>
</comment>
<evidence type="ECO:0000313" key="6">
    <source>
        <dbReference type="EMBL" id="PSR29158.1"/>
    </source>
</evidence>
<dbReference type="AlphaFoldDB" id="A0A2T2X3Y8"/>
<dbReference type="PRINTS" id="PR00153">
    <property type="entry name" value="CSAPPISMRASE"/>
</dbReference>
<evidence type="ECO:0000256" key="4">
    <source>
        <dbReference type="RuleBase" id="RU363019"/>
    </source>
</evidence>
<dbReference type="Pfam" id="PF00160">
    <property type="entry name" value="Pro_isomerase"/>
    <property type="match status" value="1"/>
</dbReference>
<sequence>MLTKNLRLLMTAVSLAVPLAVSGCGQQAAKSAGHAQSVTSGRNLRWPSPPKMFINPNKTHKAAIKTTAGTFVMTLFAKQDPAAVNNFVFLAHHQFFNGDEIFRVIKPFMFQTGDPLNDGRGGPGYEWNGETPTYPYQPGIVAMANTGNPNTNGSQFFVCTGPESASLNQDPIYTELGRVTKGWNVVQKIADGPVKTNPQTKEHSLPVHPYYITAVTISVSGS</sequence>
<dbReference type="PANTHER" id="PTHR45625">
    <property type="entry name" value="PEPTIDYL-PROLYL CIS-TRANS ISOMERASE-RELATED"/>
    <property type="match status" value="1"/>
</dbReference>
<dbReference type="GO" id="GO:0003755">
    <property type="term" value="F:peptidyl-prolyl cis-trans isomerase activity"/>
    <property type="evidence" value="ECO:0007669"/>
    <property type="project" value="UniProtKB-UniRule"/>
</dbReference>
<evidence type="ECO:0000256" key="2">
    <source>
        <dbReference type="ARBA" id="ARBA00023110"/>
    </source>
</evidence>
<dbReference type="SUPFAM" id="SSF50891">
    <property type="entry name" value="Cyclophilin-like"/>
    <property type="match status" value="1"/>
</dbReference>
<dbReference type="EC" id="5.2.1.8" evidence="4"/>
<evidence type="ECO:0000256" key="3">
    <source>
        <dbReference type="ARBA" id="ARBA00023235"/>
    </source>
</evidence>
<dbReference type="Proteomes" id="UP000242699">
    <property type="component" value="Unassembled WGS sequence"/>
</dbReference>
<comment type="similarity">
    <text evidence="4">Belongs to the cyclophilin-type PPIase family.</text>
</comment>
<comment type="function">
    <text evidence="1 4">PPIases accelerate the folding of proteins. It catalyzes the cis-trans isomerization of proline imidic peptide bonds in oligopeptides.</text>
</comment>
<dbReference type="CDD" id="cd00317">
    <property type="entry name" value="cyclophilin"/>
    <property type="match status" value="1"/>
</dbReference>
<accession>A0A2T2X3Y8</accession>
<keyword evidence="4" id="KW-0732">Signal</keyword>
<proteinExistence type="inferred from homology"/>
<dbReference type="InterPro" id="IPR002130">
    <property type="entry name" value="Cyclophilin-type_PPIase_dom"/>
</dbReference>
<dbReference type="Gene3D" id="2.40.100.10">
    <property type="entry name" value="Cyclophilin-like"/>
    <property type="match status" value="1"/>
</dbReference>
<protein>
    <recommendedName>
        <fullName evidence="4">Peptidyl-prolyl cis-trans isomerase</fullName>
        <shortName evidence="4">PPIase</shortName>
        <ecNumber evidence="4">5.2.1.8</ecNumber>
    </recommendedName>
</protein>
<feature type="chain" id="PRO_5039748369" description="Peptidyl-prolyl cis-trans isomerase" evidence="4">
    <location>
        <begin position="24"/>
        <end position="222"/>
    </location>
</feature>
<dbReference type="PANTHER" id="PTHR45625:SF4">
    <property type="entry name" value="PEPTIDYLPROLYL ISOMERASE DOMAIN AND WD REPEAT-CONTAINING PROTEIN 1"/>
    <property type="match status" value="1"/>
</dbReference>
<dbReference type="PROSITE" id="PS50072">
    <property type="entry name" value="CSA_PPIASE_2"/>
    <property type="match status" value="1"/>
</dbReference>
<dbReference type="InterPro" id="IPR029000">
    <property type="entry name" value="Cyclophilin-like_dom_sf"/>
</dbReference>
<feature type="signal peptide" evidence="4">
    <location>
        <begin position="1"/>
        <end position="23"/>
    </location>
</feature>
<dbReference type="EMBL" id="PXYT01000017">
    <property type="protein sequence ID" value="PSR29158.1"/>
    <property type="molecule type" value="Genomic_DNA"/>
</dbReference>
<evidence type="ECO:0000256" key="1">
    <source>
        <dbReference type="ARBA" id="ARBA00002388"/>
    </source>
</evidence>